<accession>A0A067T2H7</accession>
<dbReference type="AlphaFoldDB" id="A0A067T2H7"/>
<name>A0A067T2H7_GALM3</name>
<sequence>MIPAIRLTERIVGLTTLYAICVMKVRHRRFTAPNLLHLFRALKEGLTSFNRGNYVQIQDHSIPPDPKHILEFQVQCYKRTVGS</sequence>
<organism evidence="1 2">
    <name type="scientific">Galerina marginata (strain CBS 339.88)</name>
    <dbReference type="NCBI Taxonomy" id="685588"/>
    <lineage>
        <taxon>Eukaryota</taxon>
        <taxon>Fungi</taxon>
        <taxon>Dikarya</taxon>
        <taxon>Basidiomycota</taxon>
        <taxon>Agaricomycotina</taxon>
        <taxon>Agaricomycetes</taxon>
        <taxon>Agaricomycetidae</taxon>
        <taxon>Agaricales</taxon>
        <taxon>Agaricineae</taxon>
        <taxon>Strophariaceae</taxon>
        <taxon>Galerina</taxon>
    </lineage>
</organism>
<proteinExistence type="predicted"/>
<dbReference type="Proteomes" id="UP000027222">
    <property type="component" value="Unassembled WGS sequence"/>
</dbReference>
<evidence type="ECO:0000313" key="2">
    <source>
        <dbReference type="Proteomes" id="UP000027222"/>
    </source>
</evidence>
<evidence type="ECO:0000313" key="1">
    <source>
        <dbReference type="EMBL" id="KDR73233.1"/>
    </source>
</evidence>
<protein>
    <submittedName>
        <fullName evidence="1">Uncharacterized protein</fullName>
    </submittedName>
</protein>
<dbReference type="EMBL" id="KL142386">
    <property type="protein sequence ID" value="KDR73233.1"/>
    <property type="molecule type" value="Genomic_DNA"/>
</dbReference>
<gene>
    <name evidence="1" type="ORF">GALMADRAFT_251816</name>
</gene>
<reference evidence="2" key="1">
    <citation type="journal article" date="2014" name="Proc. Natl. Acad. Sci. U.S.A.">
        <title>Extensive sampling of basidiomycete genomes demonstrates inadequacy of the white-rot/brown-rot paradigm for wood decay fungi.</title>
        <authorList>
            <person name="Riley R."/>
            <person name="Salamov A.A."/>
            <person name="Brown D.W."/>
            <person name="Nagy L.G."/>
            <person name="Floudas D."/>
            <person name="Held B.W."/>
            <person name="Levasseur A."/>
            <person name="Lombard V."/>
            <person name="Morin E."/>
            <person name="Otillar R."/>
            <person name="Lindquist E.A."/>
            <person name="Sun H."/>
            <person name="LaButti K.M."/>
            <person name="Schmutz J."/>
            <person name="Jabbour D."/>
            <person name="Luo H."/>
            <person name="Baker S.E."/>
            <person name="Pisabarro A.G."/>
            <person name="Walton J.D."/>
            <person name="Blanchette R.A."/>
            <person name="Henrissat B."/>
            <person name="Martin F."/>
            <person name="Cullen D."/>
            <person name="Hibbett D.S."/>
            <person name="Grigoriev I.V."/>
        </authorList>
    </citation>
    <scope>NUCLEOTIDE SEQUENCE [LARGE SCALE GENOMIC DNA]</scope>
    <source>
        <strain evidence="2">CBS 339.88</strain>
    </source>
</reference>
<keyword evidence="2" id="KW-1185">Reference proteome</keyword>
<dbReference type="HOGENOM" id="CLU_2542724_0_0_1"/>